<dbReference type="EMBL" id="JQJD01000050">
    <property type="protein sequence ID" value="KGN79459.1"/>
    <property type="molecule type" value="Genomic_DNA"/>
</dbReference>
<protein>
    <submittedName>
        <fullName evidence="1">Uncharacterized protein</fullName>
    </submittedName>
</protein>
<dbReference type="STRING" id="36874.HQ34_02580"/>
<gene>
    <name evidence="1" type="ORF">HQ35_07845</name>
</gene>
<name>A0A0A2ET00_PORCN</name>
<evidence type="ECO:0000313" key="2">
    <source>
        <dbReference type="Proteomes" id="UP000030125"/>
    </source>
</evidence>
<dbReference type="RefSeq" id="WP_036852272.1">
    <property type="nucleotide sequence ID" value="NZ_JQJD01000050.1"/>
</dbReference>
<proteinExistence type="predicted"/>
<dbReference type="Proteomes" id="UP000030125">
    <property type="component" value="Unassembled WGS sequence"/>
</dbReference>
<sequence>MIDPLRIPFHPIESTTMPYRDSAQVGHRQIRCKRVGKKDTTCSDKHLILITTRSLYVSSRRW</sequence>
<keyword evidence="2" id="KW-1185">Reference proteome</keyword>
<evidence type="ECO:0000313" key="1">
    <source>
        <dbReference type="EMBL" id="KGN79459.1"/>
    </source>
</evidence>
<comment type="caution">
    <text evidence="1">The sequence shown here is derived from an EMBL/GenBank/DDBJ whole genome shotgun (WGS) entry which is preliminary data.</text>
</comment>
<dbReference type="AlphaFoldDB" id="A0A0A2ET00"/>
<organism evidence="1 2">
    <name type="scientific">Porphyromonas cangingivalis</name>
    <dbReference type="NCBI Taxonomy" id="36874"/>
    <lineage>
        <taxon>Bacteria</taxon>
        <taxon>Pseudomonadati</taxon>
        <taxon>Bacteroidota</taxon>
        <taxon>Bacteroidia</taxon>
        <taxon>Bacteroidales</taxon>
        <taxon>Porphyromonadaceae</taxon>
        <taxon>Porphyromonas</taxon>
    </lineage>
</organism>
<accession>A0A0A2ET00</accession>
<reference evidence="1 2" key="1">
    <citation type="submission" date="2014-08" db="EMBL/GenBank/DDBJ databases">
        <title>Porphyromonas cangingivalis strain:COT-109_OH1386 Genome sequencing.</title>
        <authorList>
            <person name="Wallis C."/>
            <person name="Deusch O."/>
            <person name="O'Flynn C."/>
            <person name="Davis I."/>
            <person name="Jospin G."/>
            <person name="Darling A.E."/>
            <person name="Coil D.A."/>
            <person name="Alexiev A."/>
            <person name="Horsfall A."/>
            <person name="Kirkwood N."/>
            <person name="Harris S."/>
            <person name="Eisen J.A."/>
        </authorList>
    </citation>
    <scope>NUCLEOTIDE SEQUENCE [LARGE SCALE GENOMIC DNA]</scope>
    <source>
        <strain evidence="2">COT-109 OH1386</strain>
    </source>
</reference>